<dbReference type="EMBL" id="CP015879">
    <property type="protein sequence ID" value="ANI18675.1"/>
    <property type="molecule type" value="Genomic_DNA"/>
</dbReference>
<name>A0A1A9KM96_9PSED</name>
<accession>A0A1A9KM96</accession>
<protein>
    <submittedName>
        <fullName evidence="1">30S ribosomal protein</fullName>
    </submittedName>
</protein>
<dbReference type="RefSeq" id="WP_010792534.1">
    <property type="nucleotide sequence ID" value="NZ_CP015879.1"/>
</dbReference>
<evidence type="ECO:0000313" key="2">
    <source>
        <dbReference type="Proteomes" id="UP000077748"/>
    </source>
</evidence>
<reference evidence="1 2" key="1">
    <citation type="submission" date="2016-05" db="EMBL/GenBank/DDBJ databases">
        <title>Genome Sequence of Pseudomonas citronellolis Strain SJTE-3, an Estrogens and Persistent Organic Pollutants degradation strain.</title>
        <authorList>
            <person name="Liang R."/>
        </authorList>
    </citation>
    <scope>NUCLEOTIDE SEQUENCE [LARGE SCALE GENOMIC DNA]</scope>
    <source>
        <strain evidence="1 2">SJTE-3</strain>
        <plasmid evidence="2">Plasmid prbl16</plasmid>
    </source>
</reference>
<dbReference type="Proteomes" id="UP000077748">
    <property type="component" value="Plasmid pRBL16"/>
</dbReference>
<proteinExistence type="predicted"/>
<dbReference type="SUPFAM" id="SSF54999">
    <property type="entry name" value="Ribosomal protein S10"/>
    <property type="match status" value="1"/>
</dbReference>
<sequence length="147" mass="16435">MLVEAKTHVAWDLASPRAKRSQFRADSFYVVIDGLHIQTVRQAATLIKNALLSIEGVQVRGPLALKTERRRYVFLREMVSKGQKGLRIPEAKRLRNVLLVMNPTSIAVASLIALPVPSGVNLRIETYQAQYELKDPAKCQTAQPSDK</sequence>
<geneLocation type="plasmid" evidence="2">
    <name>prbl16</name>
</geneLocation>
<evidence type="ECO:0000313" key="1">
    <source>
        <dbReference type="EMBL" id="ANI18675.1"/>
    </source>
</evidence>
<keyword evidence="1" id="KW-0689">Ribosomal protein</keyword>
<dbReference type="InterPro" id="IPR036838">
    <property type="entry name" value="Ribosomal_uS10_dom_sf"/>
</dbReference>
<keyword evidence="1" id="KW-0614">Plasmid</keyword>
<organism evidence="1 2">
    <name type="scientific">Pseudomonas citronellolis</name>
    <dbReference type="NCBI Taxonomy" id="53408"/>
    <lineage>
        <taxon>Bacteria</taxon>
        <taxon>Pseudomonadati</taxon>
        <taxon>Pseudomonadota</taxon>
        <taxon>Gammaproteobacteria</taxon>
        <taxon>Pseudomonadales</taxon>
        <taxon>Pseudomonadaceae</taxon>
        <taxon>Pseudomonas</taxon>
    </lineage>
</organism>
<dbReference type="Gene3D" id="3.30.70.600">
    <property type="entry name" value="Ribosomal protein S10 domain"/>
    <property type="match status" value="1"/>
</dbReference>
<dbReference type="GO" id="GO:0005840">
    <property type="term" value="C:ribosome"/>
    <property type="evidence" value="ECO:0007669"/>
    <property type="project" value="UniProtKB-KW"/>
</dbReference>
<dbReference type="GeneID" id="93444618"/>
<keyword evidence="1" id="KW-0687">Ribonucleoprotein</keyword>
<gene>
    <name evidence="1" type="ORF">A9C11_31910</name>
</gene>
<dbReference type="AlphaFoldDB" id="A0A1A9KM96"/>